<name>A0A6J8D0N4_MYTCO</name>
<dbReference type="Proteomes" id="UP000507470">
    <property type="component" value="Unassembled WGS sequence"/>
</dbReference>
<reference evidence="2 3" key="1">
    <citation type="submission" date="2020-06" db="EMBL/GenBank/DDBJ databases">
        <authorList>
            <person name="Li R."/>
            <person name="Bekaert M."/>
        </authorList>
    </citation>
    <scope>NUCLEOTIDE SEQUENCE [LARGE SCALE GENOMIC DNA]</scope>
    <source>
        <strain evidence="3">wild</strain>
    </source>
</reference>
<dbReference type="AlphaFoldDB" id="A0A6J8D0N4"/>
<evidence type="ECO:0000313" key="3">
    <source>
        <dbReference type="Proteomes" id="UP000507470"/>
    </source>
</evidence>
<accession>A0A6J8D0N4</accession>
<proteinExistence type="predicted"/>
<feature type="region of interest" description="Disordered" evidence="1">
    <location>
        <begin position="259"/>
        <end position="281"/>
    </location>
</feature>
<evidence type="ECO:0000256" key="1">
    <source>
        <dbReference type="SAM" id="MobiDB-lite"/>
    </source>
</evidence>
<protein>
    <submittedName>
        <fullName evidence="2">Uncharacterized protein</fullName>
    </submittedName>
</protein>
<sequence>MEQKQEDRFWIKLIHWISGLAEIGPRIILLALITAEYSYYVSFFIMYRLLHGLMYPQVLSCGKPDSKLEYTLAYLNLIVATVESAPHLTIQIYLLITDTHTVTTQTRKYPQVLSCGKPDSKLEYTLAYLNLIVATVESAPHLTIQIYLLITDTHTVTTQTQNAGMLYLWYSDEPELLHYKIGGAVSNHTWIAIHSCLDTKLPDLNRVEVFHKSPKLFGKQSLKMKRNALLLLTIVSFLCIIDECESFRWPRIPSYPRYPTSSGGPRGYRGSRGSRWSRGRKRATLDNGIQDEYIENEDLEDRHIDERNVDMNEKDDVMNDMDERYVNDIDERYVNDIDDRYVDDSQEDD</sequence>
<organism evidence="2 3">
    <name type="scientific">Mytilus coruscus</name>
    <name type="common">Sea mussel</name>
    <dbReference type="NCBI Taxonomy" id="42192"/>
    <lineage>
        <taxon>Eukaryota</taxon>
        <taxon>Metazoa</taxon>
        <taxon>Spiralia</taxon>
        <taxon>Lophotrochozoa</taxon>
        <taxon>Mollusca</taxon>
        <taxon>Bivalvia</taxon>
        <taxon>Autobranchia</taxon>
        <taxon>Pteriomorphia</taxon>
        <taxon>Mytilida</taxon>
        <taxon>Mytiloidea</taxon>
        <taxon>Mytilidae</taxon>
        <taxon>Mytilinae</taxon>
        <taxon>Mytilus</taxon>
    </lineage>
</organism>
<dbReference type="OrthoDB" id="6210161at2759"/>
<evidence type="ECO:0000313" key="2">
    <source>
        <dbReference type="EMBL" id="CAC5401396.1"/>
    </source>
</evidence>
<gene>
    <name evidence="2" type="ORF">MCOR_35479</name>
</gene>
<dbReference type="EMBL" id="CACVKT020006407">
    <property type="protein sequence ID" value="CAC5401396.1"/>
    <property type="molecule type" value="Genomic_DNA"/>
</dbReference>
<keyword evidence="3" id="KW-1185">Reference proteome</keyword>